<evidence type="ECO:0000259" key="1">
    <source>
        <dbReference type="Pfam" id="PF13451"/>
    </source>
</evidence>
<protein>
    <submittedName>
        <fullName evidence="2">Zinc-ribbon domain containing protein</fullName>
    </submittedName>
</protein>
<accession>A0ABU7G250</accession>
<keyword evidence="3" id="KW-1185">Reference proteome</keyword>
<organism evidence="2 3">
    <name type="scientific">Agarivorans aestuarii</name>
    <dbReference type="NCBI Taxonomy" id="1563703"/>
    <lineage>
        <taxon>Bacteria</taxon>
        <taxon>Pseudomonadati</taxon>
        <taxon>Pseudomonadota</taxon>
        <taxon>Gammaproteobacteria</taxon>
        <taxon>Alteromonadales</taxon>
        <taxon>Alteromonadaceae</taxon>
        <taxon>Agarivorans</taxon>
    </lineage>
</organism>
<dbReference type="Pfam" id="PF13451">
    <property type="entry name" value="zf_Tbcl"/>
    <property type="match status" value="1"/>
</dbReference>
<comment type="caution">
    <text evidence="2">The sequence shown here is derived from an EMBL/GenBank/DDBJ whole genome shotgun (WGS) entry which is preliminary data.</text>
</comment>
<gene>
    <name evidence="2" type="ORF">SNR37_002819</name>
</gene>
<sequence>MKSGKKKKFELKRKRALKKENERQLAKLGVNTPIAADHSKLNSPSCMPRFPIFYYDVSFACRGCGSNEVWTPKQQKWWYEIIGGNIETTAIYCRPCRIKRRLIKSEARRGHLEGLAKKRGNA</sequence>
<dbReference type="Proteomes" id="UP001310248">
    <property type="component" value="Unassembled WGS sequence"/>
</dbReference>
<dbReference type="RefSeq" id="WP_329774706.1">
    <property type="nucleotide sequence ID" value="NZ_JAYDYW010000005.1"/>
</dbReference>
<evidence type="ECO:0000313" key="3">
    <source>
        <dbReference type="Proteomes" id="UP001310248"/>
    </source>
</evidence>
<name>A0ABU7G250_9ALTE</name>
<feature type="domain" description="Probable zinc-binding" evidence="1">
    <location>
        <begin position="56"/>
        <end position="102"/>
    </location>
</feature>
<proteinExistence type="predicted"/>
<dbReference type="InterPro" id="IPR025306">
    <property type="entry name" value="Zn-bnd_dom_prob"/>
</dbReference>
<reference evidence="3" key="1">
    <citation type="submission" date="2023-07" db="EMBL/GenBank/DDBJ databases">
        <title>Draft genome sequence of Agarivorans aestuarii strain ZMCS4, a CAZymes producing bacteria isolated from the marine brown algae Clodostephus spongiosus.</title>
        <authorList>
            <person name="Lorente B."/>
            <person name="Cabral C."/>
            <person name="Frias J."/>
            <person name="Faria J."/>
            <person name="Toubarro D."/>
        </authorList>
    </citation>
    <scope>NUCLEOTIDE SEQUENCE [LARGE SCALE GENOMIC DNA]</scope>
    <source>
        <strain evidence="3">ZMCS4</strain>
    </source>
</reference>
<evidence type="ECO:0000313" key="2">
    <source>
        <dbReference type="EMBL" id="MEE1673396.1"/>
    </source>
</evidence>
<dbReference type="EMBL" id="JAYDYW010000005">
    <property type="protein sequence ID" value="MEE1673396.1"/>
    <property type="molecule type" value="Genomic_DNA"/>
</dbReference>